<protein>
    <recommendedName>
        <fullName evidence="3">DUF1876 domain-containing protein</fullName>
    </recommendedName>
</protein>
<dbReference type="RefSeq" id="WP_146844873.1">
    <property type="nucleotide sequence ID" value="NZ_BJWH01000003.1"/>
</dbReference>
<name>A0A511JH25_9CELL</name>
<keyword evidence="2" id="KW-1185">Reference proteome</keyword>
<comment type="caution">
    <text evidence="1">The sequence shown here is derived from an EMBL/GenBank/DDBJ whole genome shotgun (WGS) entry which is preliminary data.</text>
</comment>
<dbReference type="AlphaFoldDB" id="A0A511JH25"/>
<evidence type="ECO:0000313" key="2">
    <source>
        <dbReference type="Proteomes" id="UP000321049"/>
    </source>
</evidence>
<gene>
    <name evidence="1" type="ORF">CTE05_08450</name>
</gene>
<reference evidence="1 2" key="1">
    <citation type="submission" date="2019-07" db="EMBL/GenBank/DDBJ databases">
        <title>Whole genome shotgun sequence of Cellulomonas terrae NBRC 100819.</title>
        <authorList>
            <person name="Hosoyama A."/>
            <person name="Uohara A."/>
            <person name="Ohji S."/>
            <person name="Ichikawa N."/>
        </authorList>
    </citation>
    <scope>NUCLEOTIDE SEQUENCE [LARGE SCALE GENOMIC DNA]</scope>
    <source>
        <strain evidence="1 2">NBRC 100819</strain>
    </source>
</reference>
<dbReference type="Gene3D" id="3.30.160.240">
    <property type="entry name" value="Rv1738"/>
    <property type="match status" value="1"/>
</dbReference>
<organism evidence="1 2">
    <name type="scientific">Cellulomonas terrae</name>
    <dbReference type="NCBI Taxonomy" id="311234"/>
    <lineage>
        <taxon>Bacteria</taxon>
        <taxon>Bacillati</taxon>
        <taxon>Actinomycetota</taxon>
        <taxon>Actinomycetes</taxon>
        <taxon>Micrococcales</taxon>
        <taxon>Cellulomonadaceae</taxon>
        <taxon>Cellulomonas</taxon>
    </lineage>
</organism>
<evidence type="ECO:0008006" key="3">
    <source>
        <dbReference type="Google" id="ProtNLM"/>
    </source>
</evidence>
<dbReference type="SUPFAM" id="SSF143212">
    <property type="entry name" value="Rv2632c-like"/>
    <property type="match status" value="1"/>
</dbReference>
<accession>A0A511JH25</accession>
<proteinExistence type="predicted"/>
<dbReference type="InterPro" id="IPR015057">
    <property type="entry name" value="Rv2632c-like"/>
</dbReference>
<dbReference type="Pfam" id="PF08962">
    <property type="entry name" value="Rv2632c-like"/>
    <property type="match status" value="1"/>
</dbReference>
<sequence length="93" mass="10050">MARTWGVAVYLFDVDDPPHVGVTEAHAVLSMSSGATLHGYGRVRRDPSHGGRGAEASDRIAAAGALRDLAHRLLRACSEELSEIEQEDVEILR</sequence>
<dbReference type="Proteomes" id="UP000321049">
    <property type="component" value="Unassembled WGS sequence"/>
</dbReference>
<evidence type="ECO:0000313" key="1">
    <source>
        <dbReference type="EMBL" id="GEL97298.1"/>
    </source>
</evidence>
<dbReference type="EMBL" id="BJWH01000003">
    <property type="protein sequence ID" value="GEL97298.1"/>
    <property type="molecule type" value="Genomic_DNA"/>
</dbReference>
<dbReference type="InterPro" id="IPR038070">
    <property type="entry name" value="Rv2632c-like_sf"/>
</dbReference>